<organism evidence="11 12">
    <name type="scientific">Mycoplasmopsis gallinacea</name>
    <dbReference type="NCBI Taxonomy" id="29556"/>
    <lineage>
        <taxon>Bacteria</taxon>
        <taxon>Bacillati</taxon>
        <taxon>Mycoplasmatota</taxon>
        <taxon>Mycoplasmoidales</taxon>
        <taxon>Metamycoplasmataceae</taxon>
        <taxon>Mycoplasmopsis</taxon>
    </lineage>
</organism>
<dbReference type="AlphaFoldDB" id="A0A449A2G0"/>
<evidence type="ECO:0000256" key="9">
    <source>
        <dbReference type="RuleBase" id="RU362011"/>
    </source>
</evidence>
<dbReference type="SUPFAM" id="SSF54631">
    <property type="entry name" value="CBS-domain pair"/>
    <property type="match status" value="1"/>
</dbReference>
<dbReference type="SMART" id="SM00924">
    <property type="entry name" value="MgtE_N"/>
    <property type="match status" value="1"/>
</dbReference>
<evidence type="ECO:0000256" key="2">
    <source>
        <dbReference type="ARBA" id="ARBA00009749"/>
    </source>
</evidence>
<dbReference type="InterPro" id="IPR036739">
    <property type="entry name" value="SLC41_membr_dom_sf"/>
</dbReference>
<keyword evidence="7 9" id="KW-0472">Membrane</keyword>
<protein>
    <recommendedName>
        <fullName evidence="9">Magnesium transporter MgtE</fullName>
    </recommendedName>
</protein>
<dbReference type="GO" id="GO:0015095">
    <property type="term" value="F:magnesium ion transmembrane transporter activity"/>
    <property type="evidence" value="ECO:0007669"/>
    <property type="project" value="UniProtKB-UniRule"/>
</dbReference>
<dbReference type="Pfam" id="PF03448">
    <property type="entry name" value="MgtE_N"/>
    <property type="match status" value="1"/>
</dbReference>
<dbReference type="PROSITE" id="PS51371">
    <property type="entry name" value="CBS"/>
    <property type="match status" value="1"/>
</dbReference>
<dbReference type="Pfam" id="PF01769">
    <property type="entry name" value="MgtE"/>
    <property type="match status" value="1"/>
</dbReference>
<comment type="similarity">
    <text evidence="2 9">Belongs to the SLC41A transporter family.</text>
</comment>
<feature type="transmembrane region" description="Helical" evidence="9">
    <location>
        <begin position="417"/>
        <end position="450"/>
    </location>
</feature>
<evidence type="ECO:0000256" key="3">
    <source>
        <dbReference type="ARBA" id="ARBA00022448"/>
    </source>
</evidence>
<proteinExistence type="inferred from homology"/>
<evidence type="ECO:0000256" key="4">
    <source>
        <dbReference type="ARBA" id="ARBA00022692"/>
    </source>
</evidence>
<feature type="transmembrane region" description="Helical" evidence="9">
    <location>
        <begin position="386"/>
        <end position="411"/>
    </location>
</feature>
<keyword evidence="8" id="KW-0129">CBS domain</keyword>
<comment type="subunit">
    <text evidence="9">Homodimer.</text>
</comment>
<dbReference type="Gene3D" id="1.25.60.10">
    <property type="entry name" value="MgtE N-terminal domain-like"/>
    <property type="match status" value="1"/>
</dbReference>
<dbReference type="InterPro" id="IPR038076">
    <property type="entry name" value="MgtE_N_sf"/>
</dbReference>
<gene>
    <name evidence="11" type="ORF">NCTC10183_00132</name>
</gene>
<evidence type="ECO:0000256" key="8">
    <source>
        <dbReference type="PROSITE-ProRule" id="PRU00703"/>
    </source>
</evidence>
<dbReference type="SUPFAM" id="SSF161093">
    <property type="entry name" value="MgtE membrane domain-like"/>
    <property type="match status" value="1"/>
</dbReference>
<dbReference type="InterPro" id="IPR006668">
    <property type="entry name" value="Mg_transptr_MgtE_intracell_dom"/>
</dbReference>
<keyword evidence="3 9" id="KW-0813">Transport</keyword>
<feature type="transmembrane region" description="Helical" evidence="9">
    <location>
        <begin position="331"/>
        <end position="349"/>
    </location>
</feature>
<evidence type="ECO:0000256" key="6">
    <source>
        <dbReference type="ARBA" id="ARBA00022989"/>
    </source>
</evidence>
<dbReference type="InterPro" id="IPR000644">
    <property type="entry name" value="CBS_dom"/>
</dbReference>
<dbReference type="SUPFAM" id="SSF158791">
    <property type="entry name" value="MgtE N-terminal domain-like"/>
    <property type="match status" value="1"/>
</dbReference>
<evidence type="ECO:0000256" key="7">
    <source>
        <dbReference type="ARBA" id="ARBA00023136"/>
    </source>
</evidence>
<feature type="transmembrane region" description="Helical" evidence="9">
    <location>
        <begin position="462"/>
        <end position="486"/>
    </location>
</feature>
<keyword evidence="12" id="KW-1185">Reference proteome</keyword>
<reference evidence="11 12" key="1">
    <citation type="submission" date="2019-01" db="EMBL/GenBank/DDBJ databases">
        <authorList>
            <consortium name="Pathogen Informatics"/>
        </authorList>
    </citation>
    <scope>NUCLEOTIDE SEQUENCE [LARGE SCALE GENOMIC DNA]</scope>
    <source>
        <strain evidence="11 12">NCTC10183</strain>
    </source>
</reference>
<dbReference type="InterPro" id="IPR046342">
    <property type="entry name" value="CBS_dom_sf"/>
</dbReference>
<dbReference type="InterPro" id="IPR006667">
    <property type="entry name" value="SLC41_membr_dom"/>
</dbReference>
<keyword evidence="6 9" id="KW-1133">Transmembrane helix</keyword>
<dbReference type="Gene3D" id="3.10.580.10">
    <property type="entry name" value="CBS-domain"/>
    <property type="match status" value="1"/>
</dbReference>
<feature type="domain" description="CBS" evidence="10">
    <location>
        <begin position="216"/>
        <end position="272"/>
    </location>
</feature>
<evidence type="ECO:0000259" key="10">
    <source>
        <dbReference type="PROSITE" id="PS51371"/>
    </source>
</evidence>
<dbReference type="RefSeq" id="WP_129620055.1">
    <property type="nucleotide sequence ID" value="NZ_LR214950.1"/>
</dbReference>
<evidence type="ECO:0000256" key="5">
    <source>
        <dbReference type="ARBA" id="ARBA00022842"/>
    </source>
</evidence>
<comment type="function">
    <text evidence="9">Acts as a magnesium transporter.</text>
</comment>
<dbReference type="SMART" id="SM00116">
    <property type="entry name" value="CBS"/>
    <property type="match status" value="1"/>
</dbReference>
<dbReference type="Proteomes" id="UP000290568">
    <property type="component" value="Chromosome"/>
</dbReference>
<keyword evidence="5 9" id="KW-0460">Magnesium</keyword>
<dbReference type="GO" id="GO:0046872">
    <property type="term" value="F:metal ion binding"/>
    <property type="evidence" value="ECO:0007669"/>
    <property type="project" value="UniProtKB-KW"/>
</dbReference>
<keyword evidence="4 9" id="KW-0812">Transmembrane</keyword>
<dbReference type="CDD" id="cd04606">
    <property type="entry name" value="CBS_pair_Mg_transporter"/>
    <property type="match status" value="1"/>
</dbReference>
<evidence type="ECO:0000313" key="11">
    <source>
        <dbReference type="EMBL" id="VEU58374.1"/>
    </source>
</evidence>
<dbReference type="PANTHER" id="PTHR43773">
    <property type="entry name" value="MAGNESIUM TRANSPORTER MGTE"/>
    <property type="match status" value="1"/>
</dbReference>
<sequence length="501" mass="56076">MADFDKDKQVLDEQEYSIDFLQAKIKQLVDNKSIRLLREFFEEYPIADLAQALESLDLKIQLFCFRTLKTDIAAEVFSYLEDDAKTKLVHSFTEEWGMEIIQELQSDELADLLEDLPVNLTRKILAEATQEKREKVNSILTYSDDQVGSIMSVDISILKSNWTCKKALRQIKRDYKKNAEMSHSFYITDEKGIFLGSITLEELVFNNDEDDLLEDLYTVVATVHPYDDKEDAAQIFSEHDRSTLPVVSKDNFLIGMITSDDVIDVIQEEATEDMYKLAGINPEGSEEGYLKTSVLKIVKSRVFWLIILMISATISQYIIQKFTDLSENMIAMFNAGISTAVIVSLIPIISGSAGNAGSQSSTTITRASALGEIEDKDLKRVIGKEIAVGAVIGVILFIVNVIRLFIYFAIFKDNTQWVPIIFVILASSLSLFLVVILSKFLGTIIPILAIKFKKDPAVMSAPILATLSDAVSTLIFFGINILFLYIGSKSGVFHQAIAPIS</sequence>
<name>A0A449A2G0_9BACT</name>
<accession>A0A449A2G0</accession>
<keyword evidence="9" id="KW-1003">Cell membrane</keyword>
<dbReference type="Gene3D" id="1.10.357.20">
    <property type="entry name" value="SLC41 divalent cation transporters, integral membrane domain"/>
    <property type="match status" value="1"/>
</dbReference>
<evidence type="ECO:0000313" key="12">
    <source>
        <dbReference type="Proteomes" id="UP000290568"/>
    </source>
</evidence>
<dbReference type="OrthoDB" id="9790355at2"/>
<dbReference type="InterPro" id="IPR006669">
    <property type="entry name" value="MgtE_transporter"/>
</dbReference>
<feature type="transmembrane region" description="Helical" evidence="9">
    <location>
        <begin position="302"/>
        <end position="319"/>
    </location>
</feature>
<dbReference type="PANTHER" id="PTHR43773:SF1">
    <property type="entry name" value="MAGNESIUM TRANSPORTER MGTE"/>
    <property type="match status" value="1"/>
</dbReference>
<dbReference type="EMBL" id="LR214950">
    <property type="protein sequence ID" value="VEU58374.1"/>
    <property type="molecule type" value="Genomic_DNA"/>
</dbReference>
<comment type="subcellular location">
    <subcellularLocation>
        <location evidence="9">Cell membrane</location>
        <topology evidence="9">Multi-pass membrane protein</topology>
    </subcellularLocation>
    <subcellularLocation>
        <location evidence="1">Membrane</location>
        <topology evidence="1">Multi-pass membrane protein</topology>
    </subcellularLocation>
</comment>
<evidence type="ECO:0000256" key="1">
    <source>
        <dbReference type="ARBA" id="ARBA00004141"/>
    </source>
</evidence>
<dbReference type="Pfam" id="PF00571">
    <property type="entry name" value="CBS"/>
    <property type="match status" value="1"/>
</dbReference>
<dbReference type="GO" id="GO:0005886">
    <property type="term" value="C:plasma membrane"/>
    <property type="evidence" value="ECO:0007669"/>
    <property type="project" value="UniProtKB-SubCell"/>
</dbReference>
<keyword evidence="9" id="KW-0479">Metal-binding</keyword>
<dbReference type="NCBIfam" id="TIGR00400">
    <property type="entry name" value="mgtE"/>
    <property type="match status" value="1"/>
</dbReference>